<protein>
    <submittedName>
        <fullName evidence="1">Uncharacterized protein</fullName>
    </submittedName>
</protein>
<comment type="caution">
    <text evidence="1">The sequence shown here is derived from an EMBL/GenBank/DDBJ whole genome shotgun (WGS) entry which is preliminary data.</text>
</comment>
<dbReference type="EMBL" id="JAUJYO010000009">
    <property type="protein sequence ID" value="KAK1309501.1"/>
    <property type="molecule type" value="Genomic_DNA"/>
</dbReference>
<name>A0AAV9E6Z0_ACOCL</name>
<proteinExistence type="predicted"/>
<organism evidence="1 2">
    <name type="scientific">Acorus calamus</name>
    <name type="common">Sweet flag</name>
    <dbReference type="NCBI Taxonomy" id="4465"/>
    <lineage>
        <taxon>Eukaryota</taxon>
        <taxon>Viridiplantae</taxon>
        <taxon>Streptophyta</taxon>
        <taxon>Embryophyta</taxon>
        <taxon>Tracheophyta</taxon>
        <taxon>Spermatophyta</taxon>
        <taxon>Magnoliopsida</taxon>
        <taxon>Liliopsida</taxon>
        <taxon>Acoraceae</taxon>
        <taxon>Acorus</taxon>
    </lineage>
</organism>
<keyword evidence="2" id="KW-1185">Reference proteome</keyword>
<reference evidence="1" key="1">
    <citation type="journal article" date="2023" name="Nat. Commun.">
        <title>Diploid and tetraploid genomes of Acorus and the evolution of monocots.</title>
        <authorList>
            <person name="Ma L."/>
            <person name="Liu K.W."/>
            <person name="Li Z."/>
            <person name="Hsiao Y.Y."/>
            <person name="Qi Y."/>
            <person name="Fu T."/>
            <person name="Tang G.D."/>
            <person name="Zhang D."/>
            <person name="Sun W.H."/>
            <person name="Liu D.K."/>
            <person name="Li Y."/>
            <person name="Chen G.Z."/>
            <person name="Liu X.D."/>
            <person name="Liao X.Y."/>
            <person name="Jiang Y.T."/>
            <person name="Yu X."/>
            <person name="Hao Y."/>
            <person name="Huang J."/>
            <person name="Zhao X.W."/>
            <person name="Ke S."/>
            <person name="Chen Y.Y."/>
            <person name="Wu W.L."/>
            <person name="Hsu J.L."/>
            <person name="Lin Y.F."/>
            <person name="Huang M.D."/>
            <person name="Li C.Y."/>
            <person name="Huang L."/>
            <person name="Wang Z.W."/>
            <person name="Zhao X."/>
            <person name="Zhong W.Y."/>
            <person name="Peng D.H."/>
            <person name="Ahmad S."/>
            <person name="Lan S."/>
            <person name="Zhang J.S."/>
            <person name="Tsai W.C."/>
            <person name="Van de Peer Y."/>
            <person name="Liu Z.J."/>
        </authorList>
    </citation>
    <scope>NUCLEOTIDE SEQUENCE</scope>
    <source>
        <strain evidence="1">CP</strain>
    </source>
</reference>
<reference evidence="1" key="2">
    <citation type="submission" date="2023-06" db="EMBL/GenBank/DDBJ databases">
        <authorList>
            <person name="Ma L."/>
            <person name="Liu K.-W."/>
            <person name="Li Z."/>
            <person name="Hsiao Y.-Y."/>
            <person name="Qi Y."/>
            <person name="Fu T."/>
            <person name="Tang G."/>
            <person name="Zhang D."/>
            <person name="Sun W.-H."/>
            <person name="Liu D.-K."/>
            <person name="Li Y."/>
            <person name="Chen G.-Z."/>
            <person name="Liu X.-D."/>
            <person name="Liao X.-Y."/>
            <person name="Jiang Y.-T."/>
            <person name="Yu X."/>
            <person name="Hao Y."/>
            <person name="Huang J."/>
            <person name="Zhao X.-W."/>
            <person name="Ke S."/>
            <person name="Chen Y.-Y."/>
            <person name="Wu W.-L."/>
            <person name="Hsu J.-L."/>
            <person name="Lin Y.-F."/>
            <person name="Huang M.-D."/>
            <person name="Li C.-Y."/>
            <person name="Huang L."/>
            <person name="Wang Z.-W."/>
            <person name="Zhao X."/>
            <person name="Zhong W.-Y."/>
            <person name="Peng D.-H."/>
            <person name="Ahmad S."/>
            <person name="Lan S."/>
            <person name="Zhang J.-S."/>
            <person name="Tsai W.-C."/>
            <person name="Van De Peer Y."/>
            <person name="Liu Z.-J."/>
        </authorList>
    </citation>
    <scope>NUCLEOTIDE SEQUENCE</scope>
    <source>
        <strain evidence="1">CP</strain>
        <tissue evidence="1">Leaves</tissue>
    </source>
</reference>
<sequence length="62" mass="7370">MEQNAYNIEPWTRLKALEWSLQRFGRTTRNAVALFSAYVKLIRSLDRQQEMHADDFLLKGLE</sequence>
<gene>
    <name evidence="1" type="ORF">QJS10_CPA09g00961</name>
</gene>
<evidence type="ECO:0000313" key="2">
    <source>
        <dbReference type="Proteomes" id="UP001180020"/>
    </source>
</evidence>
<dbReference type="AlphaFoldDB" id="A0AAV9E6Z0"/>
<accession>A0AAV9E6Z0</accession>
<dbReference type="Proteomes" id="UP001180020">
    <property type="component" value="Unassembled WGS sequence"/>
</dbReference>
<evidence type="ECO:0000313" key="1">
    <source>
        <dbReference type="EMBL" id="KAK1309501.1"/>
    </source>
</evidence>